<dbReference type="GO" id="GO:0060294">
    <property type="term" value="P:cilium movement involved in cell motility"/>
    <property type="evidence" value="ECO:0007669"/>
    <property type="project" value="UniProtKB-UniRule"/>
</dbReference>
<evidence type="ECO:0000313" key="5">
    <source>
        <dbReference type="Proteomes" id="UP000694866"/>
    </source>
</evidence>
<evidence type="ECO:0000313" key="6">
    <source>
        <dbReference type="RefSeq" id="XP_011310715.1"/>
    </source>
</evidence>
<evidence type="ECO:0000256" key="2">
    <source>
        <dbReference type="ARBA" id="ARBA00022490"/>
    </source>
</evidence>
<dbReference type="GeneID" id="105271077"/>
<name>A0A9R1TJS5_9HYME</name>
<organism evidence="5 6">
    <name type="scientific">Fopius arisanus</name>
    <dbReference type="NCBI Taxonomy" id="64838"/>
    <lineage>
        <taxon>Eukaryota</taxon>
        <taxon>Metazoa</taxon>
        <taxon>Ecdysozoa</taxon>
        <taxon>Arthropoda</taxon>
        <taxon>Hexapoda</taxon>
        <taxon>Insecta</taxon>
        <taxon>Pterygota</taxon>
        <taxon>Neoptera</taxon>
        <taxon>Endopterygota</taxon>
        <taxon>Hymenoptera</taxon>
        <taxon>Apocrita</taxon>
        <taxon>Ichneumonoidea</taxon>
        <taxon>Braconidae</taxon>
        <taxon>Opiinae</taxon>
        <taxon>Fopius</taxon>
    </lineage>
</organism>
<dbReference type="GO" id="GO:0060271">
    <property type="term" value="P:cilium assembly"/>
    <property type="evidence" value="ECO:0007669"/>
    <property type="project" value="UniProtKB-UniRule"/>
</dbReference>
<comment type="similarity">
    <text evidence="1 3">Belongs to the tektin family.</text>
</comment>
<dbReference type="InterPro" id="IPR000435">
    <property type="entry name" value="Tektins"/>
</dbReference>
<feature type="coiled-coil region" evidence="4">
    <location>
        <begin position="78"/>
        <end position="105"/>
    </location>
</feature>
<dbReference type="AlphaFoldDB" id="A0A9R1TJS5"/>
<keyword evidence="3" id="KW-0969">Cilium</keyword>
<proteinExistence type="inferred from homology"/>
<accession>A0A9R1TJS5</accession>
<keyword evidence="3" id="KW-0966">Cell projection</keyword>
<gene>
    <name evidence="6" type="primary">LOC105271077</name>
</gene>
<evidence type="ECO:0000256" key="4">
    <source>
        <dbReference type="SAM" id="Coils"/>
    </source>
</evidence>
<dbReference type="OrthoDB" id="440745at2759"/>
<keyword evidence="3" id="KW-0282">Flagellum</keyword>
<comment type="subcellular location">
    <subcellularLocation>
        <location evidence="3">Cytoplasm</location>
        <location evidence="3">Cytoskeleton</location>
        <location evidence="3">Cilium axoneme</location>
    </subcellularLocation>
</comment>
<evidence type="ECO:0000256" key="3">
    <source>
        <dbReference type="RuleBase" id="RU367040"/>
    </source>
</evidence>
<dbReference type="GO" id="GO:0005634">
    <property type="term" value="C:nucleus"/>
    <property type="evidence" value="ECO:0007669"/>
    <property type="project" value="TreeGrafter"/>
</dbReference>
<keyword evidence="5" id="KW-1185">Reference proteome</keyword>
<reference evidence="6" key="1">
    <citation type="submission" date="2025-08" db="UniProtKB">
        <authorList>
            <consortium name="RefSeq"/>
        </authorList>
    </citation>
    <scope>IDENTIFICATION</scope>
    <source>
        <strain evidence="6">USDA-PBARC FA_bdor</strain>
        <tissue evidence="6">Whole organism</tissue>
    </source>
</reference>
<evidence type="ECO:0000256" key="1">
    <source>
        <dbReference type="ARBA" id="ARBA00007209"/>
    </source>
</evidence>
<dbReference type="InterPro" id="IPR048256">
    <property type="entry name" value="Tektin-like"/>
</dbReference>
<dbReference type="GO" id="GO:0015630">
    <property type="term" value="C:microtubule cytoskeleton"/>
    <property type="evidence" value="ECO:0007669"/>
    <property type="project" value="UniProtKB-UniRule"/>
</dbReference>
<protein>
    <recommendedName>
        <fullName evidence="3">Tektin</fullName>
    </recommendedName>
</protein>
<dbReference type="PANTHER" id="PTHR19960:SF7">
    <property type="entry name" value="TEKTIN"/>
    <property type="match status" value="1"/>
</dbReference>
<sequence>MAKSVTIYEKPTPHLGLPDWYGKQWQLQQSAKNQISDSFSLRNTARTLRNETKIRTEWDTRMNDARLDDRVKELKRWQEIFQKLASNLSTEMKQLRDEQSESENDLDNIELPLQVVAQCISMRDCRRGTELTYDEADTELKKELTVVEAVKKALSEKIHAAWVKLNKLEEVNFQLNLDLNDKTETLAIDGDNLILNRNSGGISYKPNALRIPKNSNTYETWQERCRYIRSLVENELKDTLSFREALNVMRKRAKIDTEAQQDATDYALRKRIYQTQKARNEMEWQKRKMQEEMESLMNELTRLEEALKNKVDAVKCAETRLENRIYRPGYELCRDEPQFGLTDEVIQLRKTKSELITKIDCTKATFNGLESLLIQIDRNLDDKQHSLMTDIMCLDMRATLKTGDRAPLINETERNIKLTQLENEIPLEL</sequence>
<dbReference type="Proteomes" id="UP000694866">
    <property type="component" value="Unplaced"/>
</dbReference>
<dbReference type="PANTHER" id="PTHR19960">
    <property type="entry name" value="TEKTIN"/>
    <property type="match status" value="1"/>
</dbReference>
<dbReference type="KEGG" id="fas:105271077"/>
<dbReference type="RefSeq" id="XP_011310715.1">
    <property type="nucleotide sequence ID" value="XM_011312413.1"/>
</dbReference>
<dbReference type="PRINTS" id="PR00511">
    <property type="entry name" value="TEKTIN"/>
</dbReference>
<dbReference type="GO" id="GO:0005930">
    <property type="term" value="C:axoneme"/>
    <property type="evidence" value="ECO:0007669"/>
    <property type="project" value="UniProtKB-SubCell"/>
</dbReference>
<dbReference type="Pfam" id="PF03148">
    <property type="entry name" value="Tektin"/>
    <property type="match status" value="1"/>
</dbReference>
<feature type="coiled-coil region" evidence="4">
    <location>
        <begin position="279"/>
        <end position="320"/>
    </location>
</feature>
<keyword evidence="4" id="KW-0175">Coiled coil</keyword>
<keyword evidence="2" id="KW-0963">Cytoplasm</keyword>